<evidence type="ECO:0000313" key="2">
    <source>
        <dbReference type="EMBL" id="KFK28808.1"/>
    </source>
</evidence>
<evidence type="ECO:0000313" key="3">
    <source>
        <dbReference type="Proteomes" id="UP000029120"/>
    </source>
</evidence>
<dbReference type="Proteomes" id="UP000029120">
    <property type="component" value="Chromosome 7"/>
</dbReference>
<dbReference type="OrthoDB" id="1933536at2759"/>
<dbReference type="PANTHER" id="PTHR38353:SF2">
    <property type="entry name" value="TROPOMYOSIN"/>
    <property type="match status" value="1"/>
</dbReference>
<dbReference type="PANTHER" id="PTHR38353">
    <property type="entry name" value="TROPOMYOSIN"/>
    <property type="match status" value="1"/>
</dbReference>
<dbReference type="Gramene" id="KFK28808">
    <property type="protein sequence ID" value="KFK28808"/>
    <property type="gene ID" value="AALP_AA7G051600"/>
</dbReference>
<keyword evidence="3" id="KW-1185">Reference proteome</keyword>
<evidence type="ECO:0000256" key="1">
    <source>
        <dbReference type="SAM" id="MobiDB-lite"/>
    </source>
</evidence>
<sequence>MDEYLQYMRTLRLDVEDHAAKVSVEEQMQVTTIKTLEKDLDQQSTFPSQIPQRCELHPNCVETKSVTSSSPMKTATQEDKAMSMLELFGKITKEVFFPGGKESNKSNKSLSMPDIEEV</sequence>
<dbReference type="AlphaFoldDB" id="A0A087GG06"/>
<accession>A0A087GG06</accession>
<protein>
    <submittedName>
        <fullName evidence="2">Uncharacterized protein</fullName>
    </submittedName>
</protein>
<reference evidence="3" key="1">
    <citation type="journal article" date="2015" name="Nat. Plants">
        <title>Genome expansion of Arabis alpina linked with retrotransposition and reduced symmetric DNA methylation.</title>
        <authorList>
            <person name="Willing E.M."/>
            <person name="Rawat V."/>
            <person name="Mandakova T."/>
            <person name="Maumus F."/>
            <person name="James G.V."/>
            <person name="Nordstroem K.J."/>
            <person name="Becker C."/>
            <person name="Warthmann N."/>
            <person name="Chica C."/>
            <person name="Szarzynska B."/>
            <person name="Zytnicki M."/>
            <person name="Albani M.C."/>
            <person name="Kiefer C."/>
            <person name="Bergonzi S."/>
            <person name="Castaings L."/>
            <person name="Mateos J.L."/>
            <person name="Berns M.C."/>
            <person name="Bujdoso N."/>
            <person name="Piofczyk T."/>
            <person name="de Lorenzo L."/>
            <person name="Barrero-Sicilia C."/>
            <person name="Mateos I."/>
            <person name="Piednoel M."/>
            <person name="Hagmann J."/>
            <person name="Chen-Min-Tao R."/>
            <person name="Iglesias-Fernandez R."/>
            <person name="Schuster S.C."/>
            <person name="Alonso-Blanco C."/>
            <person name="Roudier F."/>
            <person name="Carbonero P."/>
            <person name="Paz-Ares J."/>
            <person name="Davis S.J."/>
            <person name="Pecinka A."/>
            <person name="Quesneville H."/>
            <person name="Colot V."/>
            <person name="Lysak M.A."/>
            <person name="Weigel D."/>
            <person name="Coupland G."/>
            <person name="Schneeberger K."/>
        </authorList>
    </citation>
    <scope>NUCLEOTIDE SEQUENCE [LARGE SCALE GENOMIC DNA]</scope>
    <source>
        <strain evidence="3">cv. Pajares</strain>
    </source>
</reference>
<feature type="region of interest" description="Disordered" evidence="1">
    <location>
        <begin position="98"/>
        <end position="118"/>
    </location>
</feature>
<dbReference type="EMBL" id="CM002875">
    <property type="protein sequence ID" value="KFK28808.1"/>
    <property type="molecule type" value="Genomic_DNA"/>
</dbReference>
<name>A0A087GG06_ARAAL</name>
<organism evidence="2 3">
    <name type="scientific">Arabis alpina</name>
    <name type="common">Alpine rock-cress</name>
    <dbReference type="NCBI Taxonomy" id="50452"/>
    <lineage>
        <taxon>Eukaryota</taxon>
        <taxon>Viridiplantae</taxon>
        <taxon>Streptophyta</taxon>
        <taxon>Embryophyta</taxon>
        <taxon>Tracheophyta</taxon>
        <taxon>Spermatophyta</taxon>
        <taxon>Magnoliopsida</taxon>
        <taxon>eudicotyledons</taxon>
        <taxon>Gunneridae</taxon>
        <taxon>Pentapetalae</taxon>
        <taxon>rosids</taxon>
        <taxon>malvids</taxon>
        <taxon>Brassicales</taxon>
        <taxon>Brassicaceae</taxon>
        <taxon>Arabideae</taxon>
        <taxon>Arabis</taxon>
    </lineage>
</organism>
<proteinExistence type="predicted"/>
<gene>
    <name evidence="2" type="ordered locus">AALP_Aa7g051600</name>
</gene>